<reference evidence="1 2" key="1">
    <citation type="submission" date="2024-01" db="EMBL/GenBank/DDBJ databases">
        <title>The genomes of 5 underutilized Papilionoideae crops provide insights into root nodulation and disease resistanc.</title>
        <authorList>
            <person name="Jiang F."/>
        </authorList>
    </citation>
    <scope>NUCLEOTIDE SEQUENCE [LARGE SCALE GENOMIC DNA]</scope>
    <source>
        <strain evidence="1">DUOXIRENSHENG_FW03</strain>
        <tissue evidence="1">Leaves</tissue>
    </source>
</reference>
<comment type="caution">
    <text evidence="1">The sequence shown here is derived from an EMBL/GenBank/DDBJ whole genome shotgun (WGS) entry which is preliminary data.</text>
</comment>
<dbReference type="EMBL" id="JAYMYS010000008">
    <property type="protein sequence ID" value="KAK7384962.1"/>
    <property type="molecule type" value="Genomic_DNA"/>
</dbReference>
<sequence>MRSCNRQMSVSLAFVSWKRIEKGPNTYGYGENRLEPNSYTGLPEFVEFYATYKKQGGVEQFEKDSLRVSTTKEGKLTCTLSCGRGFTSKIKYLRRQRSLQGLEDTQRPFSKEGYYLTQKIFSSQDSADSNKFFEGVHEEVCSSKIKETKATSIPQWFVSEIWGGDGYDWMSLNAEGRPERLLIIWRKSLFLFKFHFHEKGKKGKMWSDILMTKRGLPFSIWGLVGNFNSMCSGAKAIKMAIKSWSKEVYGHINVGVQEKVDDLLDLD</sequence>
<accession>A0AAN9RX77</accession>
<dbReference type="Proteomes" id="UP001386955">
    <property type="component" value="Unassembled WGS sequence"/>
</dbReference>
<dbReference type="AlphaFoldDB" id="A0AAN9RX77"/>
<evidence type="ECO:0000313" key="1">
    <source>
        <dbReference type="EMBL" id="KAK7384962.1"/>
    </source>
</evidence>
<protein>
    <submittedName>
        <fullName evidence="1">Uncharacterized protein</fullName>
    </submittedName>
</protein>
<keyword evidence="2" id="KW-1185">Reference proteome</keyword>
<name>A0AAN9RX77_PSOTE</name>
<proteinExistence type="predicted"/>
<gene>
    <name evidence="1" type="ORF">VNO78_30665</name>
</gene>
<evidence type="ECO:0000313" key="2">
    <source>
        <dbReference type="Proteomes" id="UP001386955"/>
    </source>
</evidence>
<organism evidence="1 2">
    <name type="scientific">Psophocarpus tetragonolobus</name>
    <name type="common">Winged bean</name>
    <name type="synonym">Dolichos tetragonolobus</name>
    <dbReference type="NCBI Taxonomy" id="3891"/>
    <lineage>
        <taxon>Eukaryota</taxon>
        <taxon>Viridiplantae</taxon>
        <taxon>Streptophyta</taxon>
        <taxon>Embryophyta</taxon>
        <taxon>Tracheophyta</taxon>
        <taxon>Spermatophyta</taxon>
        <taxon>Magnoliopsida</taxon>
        <taxon>eudicotyledons</taxon>
        <taxon>Gunneridae</taxon>
        <taxon>Pentapetalae</taxon>
        <taxon>rosids</taxon>
        <taxon>fabids</taxon>
        <taxon>Fabales</taxon>
        <taxon>Fabaceae</taxon>
        <taxon>Papilionoideae</taxon>
        <taxon>50 kb inversion clade</taxon>
        <taxon>NPAAA clade</taxon>
        <taxon>indigoferoid/millettioid clade</taxon>
        <taxon>Phaseoleae</taxon>
        <taxon>Psophocarpus</taxon>
    </lineage>
</organism>